<proteinExistence type="inferred from homology"/>
<comment type="similarity">
    <text evidence="5">Belongs to the ubiquitin conjugation factor E4 family.</text>
</comment>
<evidence type="ECO:0000256" key="5">
    <source>
        <dbReference type="ARBA" id="ARBA00007434"/>
    </source>
</evidence>
<dbReference type="InterPro" id="IPR003613">
    <property type="entry name" value="Ubox_domain"/>
</dbReference>
<dbReference type="Gene3D" id="3.30.40.10">
    <property type="entry name" value="Zinc/RING finger domain, C3HC4 (zinc finger)"/>
    <property type="match status" value="1"/>
</dbReference>
<feature type="domain" description="U-box" evidence="12">
    <location>
        <begin position="1056"/>
        <end position="1130"/>
    </location>
</feature>
<dbReference type="OrthoDB" id="20295at2759"/>
<evidence type="ECO:0000256" key="9">
    <source>
        <dbReference type="ARBA" id="ARBA00022786"/>
    </source>
</evidence>
<dbReference type="GO" id="GO:0005737">
    <property type="term" value="C:cytoplasm"/>
    <property type="evidence" value="ECO:0007669"/>
    <property type="project" value="UniProtKB-SubCell"/>
</dbReference>
<keyword evidence="9" id="KW-0833">Ubl conjugation pathway</keyword>
<evidence type="ECO:0000256" key="4">
    <source>
        <dbReference type="ARBA" id="ARBA00004906"/>
    </source>
</evidence>
<dbReference type="GO" id="GO:0006511">
    <property type="term" value="P:ubiquitin-dependent protein catabolic process"/>
    <property type="evidence" value="ECO:0007669"/>
    <property type="project" value="InterPro"/>
</dbReference>
<dbReference type="InterPro" id="IPR045132">
    <property type="entry name" value="UBE4"/>
</dbReference>
<keyword evidence="7" id="KW-0963">Cytoplasm</keyword>
<dbReference type="STRING" id="448386.A0A2V3IJM0"/>
<dbReference type="PROSITE" id="PS51698">
    <property type="entry name" value="U_BOX"/>
    <property type="match status" value="1"/>
</dbReference>
<sequence>MNWFRSTPDQGNPDNSQDPDVNTTPDANELRRRRLAKLEAEQAAEKQRRKEFEERKAKWEAEQRAKNAATAAALQPKPVQPVAPPPKPKPEPQDEPKPKRIAPALPTCEEMVSRTIAKCLGLAMTSEQASSDAKYLPDLLDQLRLDSGLTDAQVLLLSVDMHADDVLINRINSEPKQLQYLFQSFSRCGHQMSDIHSSRRLSSEEQSHTRNQLVEAVSGVEKRILTYSGMVLSGSFMQSENDMSFLDYLLSESIPPGFIRSLFLRYSEDDSPGMEDLEAVFVSMLHSLRTEAVVSLSLSSSGFLKPYKALATLLKHKEICKMLTADPSFVPQLSGSSPQSKLREFSTVSYLYPFFKISALPGLPLHLPTQFPEDPTIATSMFPNPSMLDRAEAEGAMYSLRSSLSVARTVLHQICLSLLKAGPDSKKAMLAWLGTVCNINRKRTAMNPDPREISGDGFMLNIMHVLLKLCDPIVGGGWKMLEKIDPLYTQSTYRIDYTDETRLAADTNMLKRWWVDQRNENAQESLTRQLEVTAREAGIASTSLEASSSDQQDVVSVSVPSSFNFVTECFFLALRAIELGFISVANRHDETIMRTLRQMKEVVDDLEATKENGGLEPVEESRLVIMRRRYDSCLQIKLCYDVYLRDPECLAALVRFAAADAEWLMKKVLSKPERDSLLPLPLPVDPVFASLPEHTVETVTSVLLQTIHTDPRIIDENSGYLDEIVGFCVVGAASPLHIKNPYLRAKLIEFLWAIFPTSPPLDSEEDDDGRYRRNPAMEALFAGHKLSREFLPGAMFRLYVDVEHTGSHNQFYDKFSIRYHIGSILESLWYMPDYRKSVQNEARDETRFLRFVNMVLNDGNHLLDSTLDDLEQIHSLQSLIEGNSPEWQSLSNEEKKEKKDHLHKLEGSAKGYNQLGNNNVKLLCLLTDDAVVRRIFLRPEMVSRVAEMLNYLLDRLCGKRCSDLKVLDPDKYKWKPRLLLRRIMQTYVHFIGEESFAVAVARDGRSYNADLFAKAIRIAKRKALLTAPEVQKFEELADAAAKAYEEDNREEEDLGEVPDEFQDPVMSTLMRDPVRLPTSGVVMERSVISRILLSDKFDPFNRKLLTEDMLIEEVELKRKIQDFIKERRNAAREGRS</sequence>
<evidence type="ECO:0000256" key="8">
    <source>
        <dbReference type="ARBA" id="ARBA00022679"/>
    </source>
</evidence>
<dbReference type="Pfam" id="PF04564">
    <property type="entry name" value="U-box"/>
    <property type="match status" value="1"/>
</dbReference>
<feature type="compositionally biased region" description="Pro residues" evidence="11">
    <location>
        <begin position="78"/>
        <end position="87"/>
    </location>
</feature>
<protein>
    <recommendedName>
        <fullName evidence="6">RING-type E3 ubiquitin transferase</fullName>
        <ecNumber evidence="6">2.3.2.27</ecNumber>
    </recommendedName>
</protein>
<gene>
    <name evidence="13" type="ORF">BWQ96_07991</name>
</gene>
<evidence type="ECO:0000313" key="14">
    <source>
        <dbReference type="Proteomes" id="UP000247409"/>
    </source>
</evidence>
<dbReference type="PANTHER" id="PTHR13931:SF2">
    <property type="entry name" value="UBIQUITIN CONJUGATION FACTOR E4 B"/>
    <property type="match status" value="1"/>
</dbReference>
<dbReference type="UniPathway" id="UPA00143"/>
<evidence type="ECO:0000256" key="11">
    <source>
        <dbReference type="SAM" id="MobiDB-lite"/>
    </source>
</evidence>
<evidence type="ECO:0000256" key="3">
    <source>
        <dbReference type="ARBA" id="ARBA00004496"/>
    </source>
</evidence>
<dbReference type="Pfam" id="PF10408">
    <property type="entry name" value="Ufd2P_core"/>
    <property type="match status" value="1"/>
</dbReference>
<feature type="compositionally biased region" description="Basic and acidic residues" evidence="11">
    <location>
        <begin position="36"/>
        <end position="65"/>
    </location>
</feature>
<dbReference type="InterPro" id="IPR019474">
    <property type="entry name" value="Ub_conjug_fac_E4_core"/>
</dbReference>
<dbReference type="FunFam" id="3.30.40.10:FF:000055">
    <property type="entry name" value="Ubiquitin conjugation factor e4 a"/>
    <property type="match status" value="1"/>
</dbReference>
<organism evidence="13 14">
    <name type="scientific">Gracilariopsis chorda</name>
    <dbReference type="NCBI Taxonomy" id="448386"/>
    <lineage>
        <taxon>Eukaryota</taxon>
        <taxon>Rhodophyta</taxon>
        <taxon>Florideophyceae</taxon>
        <taxon>Rhodymeniophycidae</taxon>
        <taxon>Gracilariales</taxon>
        <taxon>Gracilariaceae</taxon>
        <taxon>Gracilariopsis</taxon>
    </lineage>
</organism>
<comment type="catalytic activity">
    <reaction evidence="1">
        <text>S-ubiquitinyl-[E2 ubiquitin-conjugating enzyme]-L-cysteine + [acceptor protein]-L-lysine = [E2 ubiquitin-conjugating enzyme]-L-cysteine + N(6)-ubiquitinyl-[acceptor protein]-L-lysine.</text>
        <dbReference type="EC" id="2.3.2.27"/>
    </reaction>
</comment>
<evidence type="ECO:0000256" key="10">
    <source>
        <dbReference type="ARBA" id="ARBA00023242"/>
    </source>
</evidence>
<evidence type="ECO:0000256" key="1">
    <source>
        <dbReference type="ARBA" id="ARBA00000900"/>
    </source>
</evidence>
<dbReference type="EMBL" id="NBIV01000169">
    <property type="protein sequence ID" value="PXF42272.1"/>
    <property type="molecule type" value="Genomic_DNA"/>
</dbReference>
<dbReference type="EC" id="2.3.2.27" evidence="6"/>
<feature type="compositionally biased region" description="Polar residues" evidence="11">
    <location>
        <begin position="1"/>
        <end position="26"/>
    </location>
</feature>
<name>A0A2V3IJM0_9FLOR</name>
<comment type="subcellular location">
    <subcellularLocation>
        <location evidence="3">Cytoplasm</location>
    </subcellularLocation>
    <subcellularLocation>
        <location evidence="2">Nucleus</location>
    </subcellularLocation>
</comment>
<dbReference type="PANTHER" id="PTHR13931">
    <property type="entry name" value="UBIQUITINATION FACTOR E4"/>
    <property type="match status" value="1"/>
</dbReference>
<dbReference type="Proteomes" id="UP000247409">
    <property type="component" value="Unassembled WGS sequence"/>
</dbReference>
<comment type="caution">
    <text evidence="13">The sequence shown here is derived from an EMBL/GenBank/DDBJ whole genome shotgun (WGS) entry which is preliminary data.</text>
</comment>
<evidence type="ECO:0000256" key="6">
    <source>
        <dbReference type="ARBA" id="ARBA00012483"/>
    </source>
</evidence>
<dbReference type="GO" id="GO:0034450">
    <property type="term" value="F:ubiquitin-ubiquitin ligase activity"/>
    <property type="evidence" value="ECO:0007669"/>
    <property type="project" value="InterPro"/>
</dbReference>
<evidence type="ECO:0000313" key="13">
    <source>
        <dbReference type="EMBL" id="PXF42272.1"/>
    </source>
</evidence>
<dbReference type="GO" id="GO:0000209">
    <property type="term" value="P:protein polyubiquitination"/>
    <property type="evidence" value="ECO:0007669"/>
    <property type="project" value="TreeGrafter"/>
</dbReference>
<accession>A0A2V3IJM0</accession>
<comment type="pathway">
    <text evidence="4">Protein modification; protein ubiquitination.</text>
</comment>
<dbReference type="GO" id="GO:0036503">
    <property type="term" value="P:ERAD pathway"/>
    <property type="evidence" value="ECO:0007669"/>
    <property type="project" value="InterPro"/>
</dbReference>
<dbReference type="SMART" id="SM00504">
    <property type="entry name" value="Ubox"/>
    <property type="match status" value="1"/>
</dbReference>
<dbReference type="GO" id="GO:0005634">
    <property type="term" value="C:nucleus"/>
    <property type="evidence" value="ECO:0007669"/>
    <property type="project" value="UniProtKB-SubCell"/>
</dbReference>
<evidence type="ECO:0000256" key="7">
    <source>
        <dbReference type="ARBA" id="ARBA00022490"/>
    </source>
</evidence>
<feature type="compositionally biased region" description="Basic and acidic residues" evidence="11">
    <location>
        <begin position="88"/>
        <end position="98"/>
    </location>
</feature>
<dbReference type="InterPro" id="IPR013083">
    <property type="entry name" value="Znf_RING/FYVE/PHD"/>
</dbReference>
<dbReference type="AlphaFoldDB" id="A0A2V3IJM0"/>
<feature type="region of interest" description="Disordered" evidence="11">
    <location>
        <begin position="1"/>
        <end position="101"/>
    </location>
</feature>
<keyword evidence="8" id="KW-0808">Transferase</keyword>
<reference evidence="13 14" key="1">
    <citation type="journal article" date="2018" name="Mol. Biol. Evol.">
        <title>Analysis of the draft genome of the red seaweed Gracilariopsis chorda provides insights into genome size evolution in Rhodophyta.</title>
        <authorList>
            <person name="Lee J."/>
            <person name="Yang E.C."/>
            <person name="Graf L."/>
            <person name="Yang J.H."/>
            <person name="Qiu H."/>
            <person name="Zel Zion U."/>
            <person name="Chan C.X."/>
            <person name="Stephens T.G."/>
            <person name="Weber A.P.M."/>
            <person name="Boo G.H."/>
            <person name="Boo S.M."/>
            <person name="Kim K.M."/>
            <person name="Shin Y."/>
            <person name="Jung M."/>
            <person name="Lee S.J."/>
            <person name="Yim H.S."/>
            <person name="Lee J.H."/>
            <person name="Bhattacharya D."/>
            <person name="Yoon H.S."/>
        </authorList>
    </citation>
    <scope>NUCLEOTIDE SEQUENCE [LARGE SCALE GENOMIC DNA]</scope>
    <source>
        <strain evidence="13 14">SKKU-2015</strain>
        <tissue evidence="13">Whole body</tissue>
    </source>
</reference>
<evidence type="ECO:0000259" key="12">
    <source>
        <dbReference type="PROSITE" id="PS51698"/>
    </source>
</evidence>
<keyword evidence="14" id="KW-1185">Reference proteome</keyword>
<keyword evidence="10" id="KW-0539">Nucleus</keyword>
<evidence type="ECO:0000256" key="2">
    <source>
        <dbReference type="ARBA" id="ARBA00004123"/>
    </source>
</evidence>
<dbReference type="GO" id="GO:0000151">
    <property type="term" value="C:ubiquitin ligase complex"/>
    <property type="evidence" value="ECO:0007669"/>
    <property type="project" value="InterPro"/>
</dbReference>
<dbReference type="SUPFAM" id="SSF57850">
    <property type="entry name" value="RING/U-box"/>
    <property type="match status" value="1"/>
</dbReference>